<dbReference type="InterPro" id="IPR013597">
    <property type="entry name" value="Mat_intron_G2"/>
</dbReference>
<evidence type="ECO:0000313" key="3">
    <source>
        <dbReference type="Proteomes" id="UP000294746"/>
    </source>
</evidence>
<dbReference type="CDD" id="cd01651">
    <property type="entry name" value="RT_G2_intron"/>
    <property type="match status" value="1"/>
</dbReference>
<keyword evidence="2" id="KW-0548">Nucleotidyltransferase</keyword>
<evidence type="ECO:0000259" key="1">
    <source>
        <dbReference type="PROSITE" id="PS50878"/>
    </source>
</evidence>
<feature type="domain" description="Reverse transcriptase" evidence="1">
    <location>
        <begin position="1"/>
        <end position="218"/>
    </location>
</feature>
<dbReference type="GO" id="GO:0008270">
    <property type="term" value="F:zinc ion binding"/>
    <property type="evidence" value="ECO:0007669"/>
    <property type="project" value="InterPro"/>
</dbReference>
<dbReference type="InterPro" id="IPR003615">
    <property type="entry name" value="HNH_nuc"/>
</dbReference>
<dbReference type="EMBL" id="SLXV01000084">
    <property type="protein sequence ID" value="TCP60105.1"/>
    <property type="molecule type" value="Genomic_DNA"/>
</dbReference>
<dbReference type="RefSeq" id="WP_131850069.1">
    <property type="nucleotide sequence ID" value="NZ_SLXV01000084.1"/>
</dbReference>
<dbReference type="CDD" id="cd00085">
    <property type="entry name" value="HNHc"/>
    <property type="match status" value="1"/>
</dbReference>
<dbReference type="Pfam" id="PF08388">
    <property type="entry name" value="GIIM"/>
    <property type="match status" value="1"/>
</dbReference>
<dbReference type="Pfam" id="PF01844">
    <property type="entry name" value="HNH"/>
    <property type="match status" value="1"/>
</dbReference>
<dbReference type="AlphaFoldDB" id="A0A4R2RLL1"/>
<dbReference type="InterPro" id="IPR000477">
    <property type="entry name" value="RT_dom"/>
</dbReference>
<name>A0A4R2RLL1_9BACL</name>
<dbReference type="PANTHER" id="PTHR34047">
    <property type="entry name" value="NUCLEAR INTRON MATURASE 1, MITOCHONDRIAL-RELATED"/>
    <property type="match status" value="1"/>
</dbReference>
<dbReference type="SUPFAM" id="SSF56672">
    <property type="entry name" value="DNA/RNA polymerases"/>
    <property type="match status" value="1"/>
</dbReference>
<dbReference type="PROSITE" id="PS50878">
    <property type="entry name" value="RT_POL"/>
    <property type="match status" value="1"/>
</dbReference>
<dbReference type="InterPro" id="IPR051083">
    <property type="entry name" value="GrpII_Intron_Splice-Mob/Def"/>
</dbReference>
<protein>
    <submittedName>
        <fullName evidence="2">RNA-directed DNA polymerase</fullName>
    </submittedName>
</protein>
<comment type="caution">
    <text evidence="2">The sequence shown here is derived from an EMBL/GenBank/DDBJ whole genome shotgun (WGS) entry which is preliminary data.</text>
</comment>
<sequence length="451" mass="52652">VYIPKKNGKKRPLGIPTIKDRAMQALHLLAMDPIAETTGDLNSYGFRPKRSTADAISQCFKVLNNKNSAHWILEGDIKACFDRISHSWLLDNVPMDKTILKKWLKAGFMDQKTLYPTEQGTPQGGICSPVLANLALDGLEKVLQEAFPKKRVATSMHKVNYIRYADDFIITANSKEILEQEVKPLVKEFLQERGLELSEEKTSITHINDGFDFLGQNIRKYKGKLLIKPSKKNIKAFLDKVREVIRTNKQATTENLILQLNPMIRGWANYHKHVVSKEIFSRVDNAVFKALWRWAKRRHPKKARNWISKRYFKSIGNRNWVFYGASKDKYGKFQNIYLFYAFSVIIQRHIKIKSHANPYDPQWEMYYEKRLDIKMEQNLKHKQKLLYLWKEQKGTCPICLQKITHLTGWHSHHIHWKTHGGSDQVANRVLLHPNCHRQVHNLNLTVEKPHS</sequence>
<dbReference type="GO" id="GO:0004519">
    <property type="term" value="F:endonuclease activity"/>
    <property type="evidence" value="ECO:0007669"/>
    <property type="project" value="InterPro"/>
</dbReference>
<dbReference type="NCBIfam" id="TIGR04416">
    <property type="entry name" value="group_II_RT_mat"/>
    <property type="match status" value="1"/>
</dbReference>
<dbReference type="GO" id="GO:0003964">
    <property type="term" value="F:RNA-directed DNA polymerase activity"/>
    <property type="evidence" value="ECO:0007669"/>
    <property type="project" value="UniProtKB-KW"/>
</dbReference>
<dbReference type="InterPro" id="IPR043502">
    <property type="entry name" value="DNA/RNA_pol_sf"/>
</dbReference>
<organism evidence="2 3">
    <name type="scientific">Baia soyae</name>
    <dbReference type="NCBI Taxonomy" id="1544746"/>
    <lineage>
        <taxon>Bacteria</taxon>
        <taxon>Bacillati</taxon>
        <taxon>Bacillota</taxon>
        <taxon>Bacilli</taxon>
        <taxon>Bacillales</taxon>
        <taxon>Thermoactinomycetaceae</taxon>
        <taxon>Baia</taxon>
    </lineage>
</organism>
<accession>A0A4R2RLL1</accession>
<dbReference type="Proteomes" id="UP000294746">
    <property type="component" value="Unassembled WGS sequence"/>
</dbReference>
<dbReference type="Gene3D" id="1.10.30.50">
    <property type="match status" value="1"/>
</dbReference>
<dbReference type="InterPro" id="IPR030931">
    <property type="entry name" value="Group_II_RT_mat"/>
</dbReference>
<dbReference type="OrthoDB" id="9793236at2"/>
<dbReference type="SMART" id="SM00507">
    <property type="entry name" value="HNHc"/>
    <property type="match status" value="1"/>
</dbReference>
<dbReference type="GO" id="GO:0003676">
    <property type="term" value="F:nucleic acid binding"/>
    <property type="evidence" value="ECO:0007669"/>
    <property type="project" value="InterPro"/>
</dbReference>
<keyword evidence="3" id="KW-1185">Reference proteome</keyword>
<dbReference type="InterPro" id="IPR002711">
    <property type="entry name" value="HNH"/>
</dbReference>
<proteinExistence type="predicted"/>
<dbReference type="Pfam" id="PF00078">
    <property type="entry name" value="RVT_1"/>
    <property type="match status" value="1"/>
</dbReference>
<keyword evidence="2" id="KW-0808">Transferase</keyword>
<gene>
    <name evidence="2" type="ORF">EDD57_1841</name>
</gene>
<feature type="non-terminal residue" evidence="2">
    <location>
        <position position="1"/>
    </location>
</feature>
<reference evidence="2 3" key="1">
    <citation type="submission" date="2019-03" db="EMBL/GenBank/DDBJ databases">
        <title>Genomic Encyclopedia of Type Strains, Phase IV (KMG-IV): sequencing the most valuable type-strain genomes for metagenomic binning, comparative biology and taxonomic classification.</title>
        <authorList>
            <person name="Goeker M."/>
        </authorList>
    </citation>
    <scope>NUCLEOTIDE SEQUENCE [LARGE SCALE GENOMIC DNA]</scope>
    <source>
        <strain evidence="2 3">DSM 46831</strain>
    </source>
</reference>
<dbReference type="PANTHER" id="PTHR34047:SF10">
    <property type="entry name" value="GROUP II INTRON-ASSOCIATED OPEN READING FRAME"/>
    <property type="match status" value="1"/>
</dbReference>
<keyword evidence="2" id="KW-0695">RNA-directed DNA polymerase</keyword>
<evidence type="ECO:0000313" key="2">
    <source>
        <dbReference type="EMBL" id="TCP60105.1"/>
    </source>
</evidence>